<accession>A0A4V1C763</accession>
<sequence>MNSHRLISCPPPAGRVYPKGDMYRNLRPCAKTIYLLRDNKMDPLSGL</sequence>
<dbReference type="EMBL" id="CP034208">
    <property type="protein sequence ID" value="QBZ62288.1"/>
    <property type="molecule type" value="Genomic_DNA"/>
</dbReference>
<name>A0A4V1C763_PYROR</name>
<proteinExistence type="predicted"/>
<protein>
    <submittedName>
        <fullName evidence="1">Uncharacterized protein</fullName>
    </submittedName>
</protein>
<evidence type="ECO:0000313" key="1">
    <source>
        <dbReference type="EMBL" id="QBZ62288.1"/>
    </source>
</evidence>
<reference evidence="1 2" key="1">
    <citation type="journal article" date="2019" name="Mol. Biol. Evol.">
        <title>Blast fungal genomes show frequent chromosomal changes, gene gains and losses, and effector gene turnover.</title>
        <authorList>
            <person name="Gomez Luciano L.B."/>
            <person name="Jason Tsai I."/>
            <person name="Chuma I."/>
            <person name="Tosa Y."/>
            <person name="Chen Y.H."/>
            <person name="Li J.Y."/>
            <person name="Li M.Y."/>
            <person name="Jade Lu M.Y."/>
            <person name="Nakayashiki H."/>
            <person name="Li W.H."/>
        </authorList>
    </citation>
    <scope>NUCLEOTIDE SEQUENCE [LARGE SCALE GENOMIC DNA]</scope>
    <source>
        <strain evidence="1">MZ5-1-6</strain>
    </source>
</reference>
<organism evidence="1 2">
    <name type="scientific">Pyricularia oryzae</name>
    <name type="common">Rice blast fungus</name>
    <name type="synonym">Magnaporthe oryzae</name>
    <dbReference type="NCBI Taxonomy" id="318829"/>
    <lineage>
        <taxon>Eukaryota</taxon>
        <taxon>Fungi</taxon>
        <taxon>Dikarya</taxon>
        <taxon>Ascomycota</taxon>
        <taxon>Pezizomycotina</taxon>
        <taxon>Sordariomycetes</taxon>
        <taxon>Sordariomycetidae</taxon>
        <taxon>Magnaporthales</taxon>
        <taxon>Pyriculariaceae</taxon>
        <taxon>Pyricularia</taxon>
    </lineage>
</organism>
<dbReference type="AlphaFoldDB" id="A0A4V1C763"/>
<evidence type="ECO:0000313" key="2">
    <source>
        <dbReference type="Proteomes" id="UP000294847"/>
    </source>
</evidence>
<gene>
    <name evidence="1" type="ORF">PoMZ_11166</name>
</gene>
<dbReference type="Proteomes" id="UP000294847">
    <property type="component" value="Chromosome 5"/>
</dbReference>